<comment type="caution">
    <text evidence="1">The sequence shown here is derived from an EMBL/GenBank/DDBJ whole genome shotgun (WGS) entry which is preliminary data.</text>
</comment>
<gene>
    <name evidence="1" type="ORF">T12_69</name>
</gene>
<dbReference type="EMBL" id="JYDQ01000303">
    <property type="protein sequence ID" value="KRY08896.1"/>
    <property type="molecule type" value="Genomic_DNA"/>
</dbReference>
<protein>
    <submittedName>
        <fullName evidence="1">Uncharacterized protein</fullName>
    </submittedName>
</protein>
<accession>A0A0V0Z8S8</accession>
<name>A0A0V0Z8S8_9BILA</name>
<dbReference type="Proteomes" id="UP000054783">
    <property type="component" value="Unassembled WGS sequence"/>
</dbReference>
<reference evidence="1 2" key="1">
    <citation type="submission" date="2015-01" db="EMBL/GenBank/DDBJ databases">
        <title>Evolution of Trichinella species and genotypes.</title>
        <authorList>
            <person name="Korhonen P.K."/>
            <person name="Edoardo P."/>
            <person name="Giuseppe L.R."/>
            <person name="Gasser R.B."/>
        </authorList>
    </citation>
    <scope>NUCLEOTIDE SEQUENCE [LARGE SCALE GENOMIC DNA]</scope>
    <source>
        <strain evidence="1">ISS2496</strain>
    </source>
</reference>
<dbReference type="AlphaFoldDB" id="A0A0V0Z8S8"/>
<proteinExistence type="predicted"/>
<organism evidence="1 2">
    <name type="scientific">Trichinella patagoniensis</name>
    <dbReference type="NCBI Taxonomy" id="990121"/>
    <lineage>
        <taxon>Eukaryota</taxon>
        <taxon>Metazoa</taxon>
        <taxon>Ecdysozoa</taxon>
        <taxon>Nematoda</taxon>
        <taxon>Enoplea</taxon>
        <taxon>Dorylaimia</taxon>
        <taxon>Trichinellida</taxon>
        <taxon>Trichinellidae</taxon>
        <taxon>Trichinella</taxon>
    </lineage>
</organism>
<evidence type="ECO:0000313" key="1">
    <source>
        <dbReference type="EMBL" id="KRY08896.1"/>
    </source>
</evidence>
<sequence length="99" mass="11386">MGCTTQPNADNALCERHQTEKPTLPCCFYITLADCLPALSLSSLPRMLRNDLRDLFSLTHDVLQFRNLRSFFNAAQARNDWRIRSARYVTSDCTATCRR</sequence>
<keyword evidence="2" id="KW-1185">Reference proteome</keyword>
<evidence type="ECO:0000313" key="2">
    <source>
        <dbReference type="Proteomes" id="UP000054783"/>
    </source>
</evidence>